<feature type="transmembrane region" description="Helical" evidence="1">
    <location>
        <begin position="182"/>
        <end position="206"/>
    </location>
</feature>
<proteinExistence type="predicted"/>
<gene>
    <name evidence="3" type="ORF">ECRASSUSDP1_LOCUS7356</name>
</gene>
<feature type="transmembrane region" description="Helical" evidence="1">
    <location>
        <begin position="252"/>
        <end position="274"/>
    </location>
</feature>
<feature type="transmembrane region" description="Helical" evidence="1">
    <location>
        <begin position="227"/>
        <end position="246"/>
    </location>
</feature>
<feature type="signal peptide" evidence="2">
    <location>
        <begin position="1"/>
        <end position="20"/>
    </location>
</feature>
<comment type="caution">
    <text evidence="3">The sequence shown here is derived from an EMBL/GenBank/DDBJ whole genome shotgun (WGS) entry which is preliminary data.</text>
</comment>
<evidence type="ECO:0000313" key="4">
    <source>
        <dbReference type="Proteomes" id="UP001295684"/>
    </source>
</evidence>
<evidence type="ECO:0008006" key="5">
    <source>
        <dbReference type="Google" id="ProtNLM"/>
    </source>
</evidence>
<evidence type="ECO:0000256" key="1">
    <source>
        <dbReference type="SAM" id="Phobius"/>
    </source>
</evidence>
<feature type="transmembrane region" description="Helical" evidence="1">
    <location>
        <begin position="352"/>
        <end position="372"/>
    </location>
</feature>
<organism evidence="3 4">
    <name type="scientific">Euplotes crassus</name>
    <dbReference type="NCBI Taxonomy" id="5936"/>
    <lineage>
        <taxon>Eukaryota</taxon>
        <taxon>Sar</taxon>
        <taxon>Alveolata</taxon>
        <taxon>Ciliophora</taxon>
        <taxon>Intramacronucleata</taxon>
        <taxon>Spirotrichea</taxon>
        <taxon>Hypotrichia</taxon>
        <taxon>Euplotida</taxon>
        <taxon>Euplotidae</taxon>
        <taxon>Moneuplotes</taxon>
    </lineage>
</organism>
<evidence type="ECO:0000313" key="3">
    <source>
        <dbReference type="EMBL" id="CAI2366085.1"/>
    </source>
</evidence>
<keyword evidence="1" id="KW-0472">Membrane</keyword>
<dbReference type="EMBL" id="CAMPGE010007160">
    <property type="protein sequence ID" value="CAI2366085.1"/>
    <property type="molecule type" value="Genomic_DNA"/>
</dbReference>
<reference evidence="3" key="1">
    <citation type="submission" date="2023-07" db="EMBL/GenBank/DDBJ databases">
        <authorList>
            <consortium name="AG Swart"/>
            <person name="Singh M."/>
            <person name="Singh A."/>
            <person name="Seah K."/>
            <person name="Emmerich C."/>
        </authorList>
    </citation>
    <scope>NUCLEOTIDE SEQUENCE</scope>
    <source>
        <strain evidence="3">DP1</strain>
    </source>
</reference>
<evidence type="ECO:0000256" key="2">
    <source>
        <dbReference type="SAM" id="SignalP"/>
    </source>
</evidence>
<feature type="chain" id="PRO_5042149882" description="RING-type domain-containing protein" evidence="2">
    <location>
        <begin position="21"/>
        <end position="522"/>
    </location>
</feature>
<name>A0AAD1X9K8_EUPCR</name>
<keyword evidence="1" id="KW-1133">Transmembrane helix</keyword>
<sequence length="522" mass="60923">MARLISLIVCLCLLIPCVEDPSWVLPHKLIQKQKSEFETEIDDIISRVFELQLRFNFPSCGELVSQRVSHGIPTVQEVVDRTKIQHISNEVNVHQYKCKNSNIIVLKIDLFHGYLSETTEVRFLIFNLDHFEHLDNDCFLFMPFMTYNKAICKYNFTNPEYLAISGINSKQYLTLDLETGEYSISVLSVMIVCLLECLMFCYYIYFCEISDNRYDFTSIHSQVNNTFMGYLLCYLSYQKFALAIAIELKGWYSSVLMICVTYAIFIAECVYELIPHKLYFSYLDAQSYQFKRENWQIFVKVSALIVTAFTYGASSFYLMKLKTSSEVVVVIMNLHLAVFGGVNAYKKTRIKLSVTYIVFLTFYCAWIINFSFVVSGCLVENSDYIWFFSKIGVIHFAVGTFLYFQGIHGSRFFIPNKFRSIKMLRHIKDLPISQLTEDPLSCFYCCSSLHLPSSVSKGDYLNCNIRSEVKEFVWQQGPVYIEQENCSHKYHFECAREIFDKRIYPCNICHSLHFPNSFEFDD</sequence>
<dbReference type="Proteomes" id="UP001295684">
    <property type="component" value="Unassembled WGS sequence"/>
</dbReference>
<keyword evidence="2" id="KW-0732">Signal</keyword>
<feature type="transmembrane region" description="Helical" evidence="1">
    <location>
        <begin position="384"/>
        <end position="404"/>
    </location>
</feature>
<protein>
    <recommendedName>
        <fullName evidence="5">RING-type domain-containing protein</fullName>
    </recommendedName>
</protein>
<dbReference type="AlphaFoldDB" id="A0AAD1X9K8"/>
<feature type="transmembrane region" description="Helical" evidence="1">
    <location>
        <begin position="325"/>
        <end position="345"/>
    </location>
</feature>
<keyword evidence="1" id="KW-0812">Transmembrane</keyword>
<accession>A0AAD1X9K8</accession>
<feature type="transmembrane region" description="Helical" evidence="1">
    <location>
        <begin position="295"/>
        <end position="319"/>
    </location>
</feature>
<keyword evidence="4" id="KW-1185">Reference proteome</keyword>